<dbReference type="Proteomes" id="UP000694415">
    <property type="component" value="Unplaced"/>
</dbReference>
<sequence>MVITFCEPSFNENTAAFPLQFAIPLYNLTFPPACPLKHRDDDLLADVEVTSGLLENIINLPSSYCLNICRVMLSNSIVFLINQVHSSTNIY</sequence>
<evidence type="ECO:0000313" key="1">
    <source>
        <dbReference type="Ensembl" id="ENSMSIP00000002791.1"/>
    </source>
</evidence>
<proteinExistence type="predicted"/>
<name>A0A8C6GAU1_MUSSI</name>
<protein>
    <submittedName>
        <fullName evidence="1">Uncharacterized protein</fullName>
    </submittedName>
</protein>
<organism evidence="1 2">
    <name type="scientific">Mus spicilegus</name>
    <name type="common">Mound-building mouse</name>
    <dbReference type="NCBI Taxonomy" id="10103"/>
    <lineage>
        <taxon>Eukaryota</taxon>
        <taxon>Metazoa</taxon>
        <taxon>Chordata</taxon>
        <taxon>Craniata</taxon>
        <taxon>Vertebrata</taxon>
        <taxon>Euteleostomi</taxon>
        <taxon>Mammalia</taxon>
        <taxon>Eutheria</taxon>
        <taxon>Euarchontoglires</taxon>
        <taxon>Glires</taxon>
        <taxon>Rodentia</taxon>
        <taxon>Myomorpha</taxon>
        <taxon>Muroidea</taxon>
        <taxon>Muridae</taxon>
        <taxon>Murinae</taxon>
        <taxon>Mus</taxon>
        <taxon>Mus</taxon>
    </lineage>
</organism>
<dbReference type="Ensembl" id="ENSMSIT00000003548.1">
    <property type="protein sequence ID" value="ENSMSIP00000002791.1"/>
    <property type="gene ID" value="ENSMSIG00000002615.1"/>
</dbReference>
<accession>A0A8C6GAU1</accession>
<evidence type="ECO:0000313" key="2">
    <source>
        <dbReference type="Proteomes" id="UP000694415"/>
    </source>
</evidence>
<keyword evidence="2" id="KW-1185">Reference proteome</keyword>
<reference evidence="1" key="1">
    <citation type="submission" date="2025-08" db="UniProtKB">
        <authorList>
            <consortium name="Ensembl"/>
        </authorList>
    </citation>
    <scope>IDENTIFICATION</scope>
</reference>
<dbReference type="AlphaFoldDB" id="A0A8C6GAU1"/>
<reference evidence="1" key="2">
    <citation type="submission" date="2025-09" db="UniProtKB">
        <authorList>
            <consortium name="Ensembl"/>
        </authorList>
    </citation>
    <scope>IDENTIFICATION</scope>
</reference>